<evidence type="ECO:0000313" key="6">
    <source>
        <dbReference type="Proteomes" id="UP001448207"/>
    </source>
</evidence>
<evidence type="ECO:0000256" key="2">
    <source>
        <dbReference type="ARBA" id="ARBA00022737"/>
    </source>
</evidence>
<dbReference type="PROSITE" id="PS50082">
    <property type="entry name" value="WD_REPEATS_2"/>
    <property type="match status" value="1"/>
</dbReference>
<gene>
    <name evidence="5" type="ORF">J3Q64DRAFT_1775875</name>
</gene>
<dbReference type="SMART" id="SM00320">
    <property type="entry name" value="WD40"/>
    <property type="match status" value="3"/>
</dbReference>
<proteinExistence type="predicted"/>
<feature type="repeat" description="WD" evidence="3">
    <location>
        <begin position="323"/>
        <end position="359"/>
    </location>
</feature>
<keyword evidence="1 3" id="KW-0853">WD repeat</keyword>
<keyword evidence="2" id="KW-0677">Repeat</keyword>
<dbReference type="InterPro" id="IPR036322">
    <property type="entry name" value="WD40_repeat_dom_sf"/>
</dbReference>
<keyword evidence="6" id="KW-1185">Reference proteome</keyword>
<dbReference type="SUPFAM" id="SSF50978">
    <property type="entry name" value="WD40 repeat-like"/>
    <property type="match status" value="1"/>
</dbReference>
<dbReference type="EMBL" id="JBCLYO010000037">
    <property type="protein sequence ID" value="KAL0075299.1"/>
    <property type="molecule type" value="Genomic_DNA"/>
</dbReference>
<dbReference type="Gene3D" id="2.130.10.10">
    <property type="entry name" value="YVTN repeat-like/Quinoprotein amine dehydrogenase"/>
    <property type="match status" value="1"/>
</dbReference>
<dbReference type="InterPro" id="IPR001680">
    <property type="entry name" value="WD40_rpt"/>
</dbReference>
<organism evidence="5 6">
    <name type="scientific">Phycomyces blakesleeanus</name>
    <dbReference type="NCBI Taxonomy" id="4837"/>
    <lineage>
        <taxon>Eukaryota</taxon>
        <taxon>Fungi</taxon>
        <taxon>Fungi incertae sedis</taxon>
        <taxon>Mucoromycota</taxon>
        <taxon>Mucoromycotina</taxon>
        <taxon>Mucoromycetes</taxon>
        <taxon>Mucorales</taxon>
        <taxon>Phycomycetaceae</taxon>
        <taxon>Phycomyces</taxon>
    </lineage>
</organism>
<evidence type="ECO:0000256" key="1">
    <source>
        <dbReference type="ARBA" id="ARBA00022574"/>
    </source>
</evidence>
<dbReference type="Pfam" id="PF00400">
    <property type="entry name" value="WD40"/>
    <property type="match status" value="2"/>
</dbReference>
<name>A0ABR3AJH9_PHYBL</name>
<accession>A0ABR3AJH9</accession>
<dbReference type="InterPro" id="IPR045159">
    <property type="entry name" value="DCAF7-like"/>
</dbReference>
<evidence type="ECO:0000313" key="5">
    <source>
        <dbReference type="EMBL" id="KAL0075299.1"/>
    </source>
</evidence>
<feature type="region of interest" description="Disordered" evidence="4">
    <location>
        <begin position="1"/>
        <end position="20"/>
    </location>
</feature>
<dbReference type="PROSITE" id="PS50294">
    <property type="entry name" value="WD_REPEATS_REGION"/>
    <property type="match status" value="1"/>
</dbReference>
<protein>
    <submittedName>
        <fullName evidence="5">WD40-repeat-containing domain protein</fullName>
    </submittedName>
</protein>
<dbReference type="InterPro" id="IPR019775">
    <property type="entry name" value="WD40_repeat_CS"/>
</dbReference>
<dbReference type="PANTHER" id="PTHR19919">
    <property type="entry name" value="WD REPEAT CONTAINING PROTEIN"/>
    <property type="match status" value="1"/>
</dbReference>
<comment type="caution">
    <text evidence="5">The sequence shown here is derived from an EMBL/GenBank/DDBJ whole genome shotgun (WGS) entry which is preliminary data.</text>
</comment>
<reference evidence="5 6" key="1">
    <citation type="submission" date="2024-04" db="EMBL/GenBank/DDBJ databases">
        <title>Symmetric and asymmetric DNA N6-adenine methylation regulates different biological responses in Mucorales.</title>
        <authorList>
            <consortium name="Lawrence Berkeley National Laboratory"/>
            <person name="Lax C."/>
            <person name="Mondo S.J."/>
            <person name="Osorio-Concepcion M."/>
            <person name="Muszewska A."/>
            <person name="Corrochano-Luque M."/>
            <person name="Gutierrez G."/>
            <person name="Riley R."/>
            <person name="Lipzen A."/>
            <person name="Guo J."/>
            <person name="Hundley H."/>
            <person name="Amirebrahimi M."/>
            <person name="Ng V."/>
            <person name="Lorenzo-Gutierrez D."/>
            <person name="Binder U."/>
            <person name="Yang J."/>
            <person name="Song Y."/>
            <person name="Canovas D."/>
            <person name="Navarro E."/>
            <person name="Freitag M."/>
            <person name="Gabaldon T."/>
            <person name="Grigoriev I.V."/>
            <person name="Corrochano L.M."/>
            <person name="Nicolas F.E."/>
            <person name="Garre V."/>
        </authorList>
    </citation>
    <scope>NUCLEOTIDE SEQUENCE [LARGE SCALE GENOMIC DNA]</scope>
    <source>
        <strain evidence="5 6">L51</strain>
    </source>
</reference>
<feature type="compositionally biased region" description="Polar residues" evidence="4">
    <location>
        <begin position="8"/>
        <end position="20"/>
    </location>
</feature>
<dbReference type="PROSITE" id="PS00678">
    <property type="entry name" value="WD_REPEATS_1"/>
    <property type="match status" value="1"/>
</dbReference>
<evidence type="ECO:0000256" key="3">
    <source>
        <dbReference type="PROSITE-ProRule" id="PRU00221"/>
    </source>
</evidence>
<evidence type="ECO:0000256" key="4">
    <source>
        <dbReference type="SAM" id="MobiDB-lite"/>
    </source>
</evidence>
<dbReference type="Proteomes" id="UP001448207">
    <property type="component" value="Unassembled WGS sequence"/>
</dbReference>
<dbReference type="InterPro" id="IPR015943">
    <property type="entry name" value="WD40/YVTN_repeat-like_dom_sf"/>
</dbReference>
<sequence>MTIPDFQPNRSSANSTIDNSVENRSQKKIYRHDAPWPIYALDWSNVPTEQEAFRLAMGSFVEDSTNKLQIIGRTDKVTYDYDKFRQDYGEKDFIPLAEADSRYPVTKVLWEPWKDNKGRQSDHIMSSSDNLRLWELTENILYNQNTSSTIGSRRNRPESQMKLERRMTFVNQSEFSAPITSFDWNELDPNIIVTSSIDTTCTVWNVETCQAKTQLIAHDRDVYDVAFMHGSADVFASVGADGSVRLFDMRALNHSTIIYEAPLVPSSPSKNNFVSAISDGSQPLLRIQFNRINSNLLATFHMDSNDVQILDIRYPTVPIAELTRRHKRSVNCFGWAPHDAKHICTGGDDSQVLVWDTRSTIKTPIGENSSMERPIPHIIQDPVLAYTAESAVHSLSWSQSMPAWIAVGFGRTIQALLV</sequence>